<evidence type="ECO:0000313" key="2">
    <source>
        <dbReference type="Proteomes" id="UP000838821"/>
    </source>
</evidence>
<protein>
    <submittedName>
        <fullName evidence="1">Uncharacterized protein</fullName>
    </submittedName>
</protein>
<evidence type="ECO:0000313" key="1">
    <source>
        <dbReference type="EMBL" id="CAH1206228.1"/>
    </source>
</evidence>
<comment type="caution">
    <text evidence="1">The sequence shown here is derived from an EMBL/GenBank/DDBJ whole genome shotgun (WGS) entry which is preliminary data.</text>
</comment>
<reference evidence="1" key="1">
    <citation type="submission" date="2022-01" db="EMBL/GenBank/DDBJ databases">
        <authorList>
            <person name="Criscuolo A."/>
        </authorList>
    </citation>
    <scope>NUCLEOTIDE SEQUENCE</scope>
    <source>
        <strain evidence="1">CIP111891</strain>
    </source>
</reference>
<proteinExistence type="predicted"/>
<sequence>MLYKLHHSYVYSDNSYVNVAWNATCTEREGLIRGYGVTENAGVRGGSAITGYGLRVTGYGLRATGYGLRVTGYGCVMAVRRSRVMDHGLQLRAYSFLSDYSFKQRRSHIWKRN</sequence>
<name>A0ABN8GDD4_9BACL</name>
<dbReference type="EMBL" id="CAKMMW010000007">
    <property type="protein sequence ID" value="CAH1206228.1"/>
    <property type="molecule type" value="Genomic_DNA"/>
</dbReference>
<dbReference type="Proteomes" id="UP000838821">
    <property type="component" value="Unassembled WGS sequence"/>
</dbReference>
<accession>A0ABN8GDD4</accession>
<keyword evidence="2" id="KW-1185">Reference proteome</keyword>
<organism evidence="1 2">
    <name type="scientific">Paenibacillus allorhizoplanae</name>
    <dbReference type="NCBI Taxonomy" id="2905648"/>
    <lineage>
        <taxon>Bacteria</taxon>
        <taxon>Bacillati</taxon>
        <taxon>Bacillota</taxon>
        <taxon>Bacilli</taxon>
        <taxon>Bacillales</taxon>
        <taxon>Paenibacillaceae</taxon>
        <taxon>Paenibacillus</taxon>
    </lineage>
</organism>
<gene>
    <name evidence="1" type="ORF">PAECIP111891_02838</name>
</gene>